<proteinExistence type="predicted"/>
<protein>
    <recommendedName>
        <fullName evidence="7">ADAMTS cysteine-rich domain-containing protein</fullName>
    </recommendedName>
</protein>
<reference evidence="8" key="1">
    <citation type="journal article" date="2019" name="bioRxiv">
        <title>The Genome of the Zebra Mussel, Dreissena polymorpha: A Resource for Invasive Species Research.</title>
        <authorList>
            <person name="McCartney M.A."/>
            <person name="Auch B."/>
            <person name="Kono T."/>
            <person name="Mallez S."/>
            <person name="Zhang Y."/>
            <person name="Obille A."/>
            <person name="Becker A."/>
            <person name="Abrahante J.E."/>
            <person name="Garbe J."/>
            <person name="Badalamenti J.P."/>
            <person name="Herman A."/>
            <person name="Mangelson H."/>
            <person name="Liachko I."/>
            <person name="Sullivan S."/>
            <person name="Sone E.D."/>
            <person name="Koren S."/>
            <person name="Silverstein K.A.T."/>
            <person name="Beckman K.B."/>
            <person name="Gohl D.M."/>
        </authorList>
    </citation>
    <scope>NUCLEOTIDE SEQUENCE</scope>
    <source>
        <strain evidence="8">Duluth1</strain>
        <tissue evidence="8">Whole animal</tissue>
    </source>
</reference>
<evidence type="ECO:0000256" key="6">
    <source>
        <dbReference type="SAM" id="MobiDB-lite"/>
    </source>
</evidence>
<gene>
    <name evidence="8" type="ORF">DPMN_079707</name>
</gene>
<reference evidence="8" key="2">
    <citation type="submission" date="2020-11" db="EMBL/GenBank/DDBJ databases">
        <authorList>
            <person name="McCartney M.A."/>
            <person name="Auch B."/>
            <person name="Kono T."/>
            <person name="Mallez S."/>
            <person name="Becker A."/>
            <person name="Gohl D.M."/>
            <person name="Silverstein K.A.T."/>
            <person name="Koren S."/>
            <person name="Bechman K.B."/>
            <person name="Herman A."/>
            <person name="Abrahante J.E."/>
            <person name="Garbe J."/>
        </authorList>
    </citation>
    <scope>NUCLEOTIDE SEQUENCE</scope>
    <source>
        <strain evidence="8">Duluth1</strain>
        <tissue evidence="8">Whole animal</tissue>
    </source>
</reference>
<organism evidence="8 9">
    <name type="scientific">Dreissena polymorpha</name>
    <name type="common">Zebra mussel</name>
    <name type="synonym">Mytilus polymorpha</name>
    <dbReference type="NCBI Taxonomy" id="45954"/>
    <lineage>
        <taxon>Eukaryota</taxon>
        <taxon>Metazoa</taxon>
        <taxon>Spiralia</taxon>
        <taxon>Lophotrochozoa</taxon>
        <taxon>Mollusca</taxon>
        <taxon>Bivalvia</taxon>
        <taxon>Autobranchia</taxon>
        <taxon>Heteroconchia</taxon>
        <taxon>Euheterodonta</taxon>
        <taxon>Imparidentia</taxon>
        <taxon>Neoheterodontei</taxon>
        <taxon>Myida</taxon>
        <taxon>Dreissenoidea</taxon>
        <taxon>Dreissenidae</taxon>
        <taxon>Dreissena</taxon>
    </lineage>
</organism>
<feature type="domain" description="ADAMTS cysteine-rich" evidence="7">
    <location>
        <begin position="69"/>
        <end position="136"/>
    </location>
</feature>
<keyword evidence="3" id="KW-0862">Zinc</keyword>
<dbReference type="InterPro" id="IPR041645">
    <property type="entry name" value="ADAMTS_CR_2"/>
</dbReference>
<comment type="caution">
    <text evidence="8">The sequence shown here is derived from an EMBL/GenBank/DDBJ whole genome shotgun (WGS) entry which is preliminary data.</text>
</comment>
<keyword evidence="9" id="KW-1185">Reference proteome</keyword>
<evidence type="ECO:0000256" key="2">
    <source>
        <dbReference type="ARBA" id="ARBA00022801"/>
    </source>
</evidence>
<keyword evidence="2" id="KW-0378">Hydrolase</keyword>
<keyword evidence="1" id="KW-0479">Metal-binding</keyword>
<dbReference type="Pfam" id="PF17771">
    <property type="entry name" value="ADAMTS_CR_2"/>
    <property type="match status" value="1"/>
</dbReference>
<evidence type="ECO:0000259" key="7">
    <source>
        <dbReference type="Pfam" id="PF17771"/>
    </source>
</evidence>
<evidence type="ECO:0000256" key="5">
    <source>
        <dbReference type="ARBA" id="ARBA00023180"/>
    </source>
</evidence>
<accession>A0A9D3YSN0</accession>
<evidence type="ECO:0000256" key="1">
    <source>
        <dbReference type="ARBA" id="ARBA00022723"/>
    </source>
</evidence>
<dbReference type="Gene3D" id="3.40.1620.60">
    <property type="match status" value="1"/>
</dbReference>
<name>A0A9D3YSN0_DREPO</name>
<evidence type="ECO:0000313" key="9">
    <source>
        <dbReference type="Proteomes" id="UP000828390"/>
    </source>
</evidence>
<keyword evidence="5" id="KW-0325">Glycoprotein</keyword>
<evidence type="ECO:0000256" key="3">
    <source>
        <dbReference type="ARBA" id="ARBA00022833"/>
    </source>
</evidence>
<sequence length="186" mass="20232">MGHSLGADHDSTEECLPGKNVMSAHMFAPSASTADTYSRHSNCTANNGFTDEKFRASFCSGLLGQRANSLDLQCQKRSGFSGSTVCDGTISGDEGCCEYGQVNCEDASGGCNVSLGFVWNGTPCGSERMCLKGRCVPNFRHMQYYDHYDPNNSHEIHNNNHSANNNNLLAHNHNKAHNNNYANSNQ</sequence>
<dbReference type="Proteomes" id="UP000828390">
    <property type="component" value="Unassembled WGS sequence"/>
</dbReference>
<evidence type="ECO:0000313" key="8">
    <source>
        <dbReference type="EMBL" id="KAH3704648.1"/>
    </source>
</evidence>
<dbReference type="AlphaFoldDB" id="A0A9D3YSN0"/>
<dbReference type="GO" id="GO:0046872">
    <property type="term" value="F:metal ion binding"/>
    <property type="evidence" value="ECO:0007669"/>
    <property type="project" value="UniProtKB-KW"/>
</dbReference>
<keyword evidence="4" id="KW-1015">Disulfide bond</keyword>
<feature type="compositionally biased region" description="Low complexity" evidence="6">
    <location>
        <begin position="159"/>
        <end position="186"/>
    </location>
</feature>
<feature type="region of interest" description="Disordered" evidence="6">
    <location>
        <begin position="155"/>
        <end position="186"/>
    </location>
</feature>
<dbReference type="EMBL" id="JAIWYP010000015">
    <property type="protein sequence ID" value="KAH3704648.1"/>
    <property type="molecule type" value="Genomic_DNA"/>
</dbReference>
<dbReference type="GO" id="GO:0016787">
    <property type="term" value="F:hydrolase activity"/>
    <property type="evidence" value="ECO:0007669"/>
    <property type="project" value="UniProtKB-KW"/>
</dbReference>
<evidence type="ECO:0000256" key="4">
    <source>
        <dbReference type="ARBA" id="ARBA00023157"/>
    </source>
</evidence>